<name>A0ABX4KHD5_NOSLI</name>
<evidence type="ECO:0000313" key="1">
    <source>
        <dbReference type="EMBL" id="PHJ83471.1"/>
    </source>
</evidence>
<evidence type="ECO:0000313" key="2">
    <source>
        <dbReference type="Proteomes" id="UP000222523"/>
    </source>
</evidence>
<reference evidence="1 2" key="1">
    <citation type="submission" date="2015-02" db="EMBL/GenBank/DDBJ databases">
        <title>Nostoc linckia genome annotation.</title>
        <authorList>
            <person name="Zhou Z."/>
        </authorList>
    </citation>
    <scope>NUCLEOTIDE SEQUENCE [LARGE SCALE GENOMIC DNA]</scope>
    <source>
        <strain evidence="2">z7</strain>
    </source>
</reference>
<dbReference type="EMBL" id="LAHC01000197">
    <property type="protein sequence ID" value="PHJ83471.1"/>
    <property type="molecule type" value="Genomic_DNA"/>
</dbReference>
<protein>
    <submittedName>
        <fullName evidence="1">Uncharacterized protein</fullName>
    </submittedName>
</protein>
<dbReference type="Proteomes" id="UP000222523">
    <property type="component" value="Unassembled WGS sequence"/>
</dbReference>
<sequence length="83" mass="9606">MSGKLDFYTLKEIDPDVYKAFKQNEPKLLSAARKMAKEKPDKQYMCFAWDGYGRVMTAYPVAIYYSVKDDRIISIGEHKLTTS</sequence>
<proteinExistence type="predicted"/>
<organism evidence="1 2">
    <name type="scientific">Nostoc linckia z7</name>
    <dbReference type="NCBI Taxonomy" id="1628745"/>
    <lineage>
        <taxon>Bacteria</taxon>
        <taxon>Bacillati</taxon>
        <taxon>Cyanobacteriota</taxon>
        <taxon>Cyanophyceae</taxon>
        <taxon>Nostocales</taxon>
        <taxon>Nostocaceae</taxon>
        <taxon>Nostoc</taxon>
    </lineage>
</organism>
<keyword evidence="2" id="KW-1185">Reference proteome</keyword>
<accession>A0ABX4KHD5</accession>
<comment type="caution">
    <text evidence="1">The sequence shown here is derived from an EMBL/GenBank/DDBJ whole genome shotgun (WGS) entry which is preliminary data.</text>
</comment>
<gene>
    <name evidence="1" type="ORF">VF04_36690</name>
</gene>
<dbReference type="RefSeq" id="WP_099072729.1">
    <property type="nucleotide sequence ID" value="NZ_LAHC01000197.1"/>
</dbReference>